<evidence type="ECO:0000256" key="4">
    <source>
        <dbReference type="ARBA" id="ARBA00022741"/>
    </source>
</evidence>
<dbReference type="InterPro" id="IPR045864">
    <property type="entry name" value="aa-tRNA-synth_II/BPL/LPL"/>
</dbReference>
<dbReference type="GO" id="GO:0005829">
    <property type="term" value="C:cytosol"/>
    <property type="evidence" value="ECO:0007669"/>
    <property type="project" value="TreeGrafter"/>
</dbReference>
<keyword evidence="4" id="KW-0547">Nucleotide-binding</keyword>
<dbReference type="GO" id="GO:0005524">
    <property type="term" value="F:ATP binding"/>
    <property type="evidence" value="ECO:0007669"/>
    <property type="project" value="UniProtKB-KW"/>
</dbReference>
<dbReference type="EMBL" id="CAFABE010000028">
    <property type="protein sequence ID" value="CAB4826059.1"/>
    <property type="molecule type" value="Genomic_DNA"/>
</dbReference>
<keyword evidence="5" id="KW-0067">ATP-binding</keyword>
<proteinExistence type="inferred from homology"/>
<dbReference type="PANTHER" id="PTHR42918">
    <property type="entry name" value="LYSYL-TRNA SYNTHETASE"/>
    <property type="match status" value="1"/>
</dbReference>
<evidence type="ECO:0000313" key="12">
    <source>
        <dbReference type="EMBL" id="CAB5006435.1"/>
    </source>
</evidence>
<dbReference type="Gene3D" id="2.40.50.140">
    <property type="entry name" value="Nucleic acid-binding proteins"/>
    <property type="match status" value="1"/>
</dbReference>
<dbReference type="InterPro" id="IPR004364">
    <property type="entry name" value="Aa-tRNA-synt_II"/>
</dbReference>
<dbReference type="GO" id="GO:0004824">
    <property type="term" value="F:lysine-tRNA ligase activity"/>
    <property type="evidence" value="ECO:0007669"/>
    <property type="project" value="UniProtKB-EC"/>
</dbReference>
<dbReference type="InterPro" id="IPR006195">
    <property type="entry name" value="aa-tRNA-synth_II"/>
</dbReference>
<evidence type="ECO:0000313" key="11">
    <source>
        <dbReference type="EMBL" id="CAB4874485.1"/>
    </source>
</evidence>
<dbReference type="Gene3D" id="3.30.930.10">
    <property type="entry name" value="Bira Bifunctional Protein, Domain 2"/>
    <property type="match status" value="1"/>
</dbReference>
<evidence type="ECO:0000256" key="5">
    <source>
        <dbReference type="ARBA" id="ARBA00022840"/>
    </source>
</evidence>
<comment type="catalytic activity">
    <reaction evidence="7">
        <text>tRNA(Lys) + L-lysine + ATP = L-lysyl-tRNA(Lys) + AMP + diphosphate</text>
        <dbReference type="Rhea" id="RHEA:20792"/>
        <dbReference type="Rhea" id="RHEA-COMP:9696"/>
        <dbReference type="Rhea" id="RHEA-COMP:9697"/>
        <dbReference type="ChEBI" id="CHEBI:30616"/>
        <dbReference type="ChEBI" id="CHEBI:32551"/>
        <dbReference type="ChEBI" id="CHEBI:33019"/>
        <dbReference type="ChEBI" id="CHEBI:78442"/>
        <dbReference type="ChEBI" id="CHEBI:78529"/>
        <dbReference type="ChEBI" id="CHEBI:456215"/>
        <dbReference type="EC" id="6.1.1.6"/>
    </reaction>
</comment>
<dbReference type="GO" id="GO:0046872">
    <property type="term" value="F:metal ion binding"/>
    <property type="evidence" value="ECO:0007669"/>
    <property type="project" value="UniProtKB-KW"/>
</dbReference>
<dbReference type="NCBIfam" id="NF001756">
    <property type="entry name" value="PRK00484.1"/>
    <property type="match status" value="1"/>
</dbReference>
<sequence>MPKESKKTETPTPETEEEALGTLEALSADRRKKRDVLREAGIDPYPTRFDRTATAGALHAEHDGLDADVRTGQIAKMAGRLTSLRGHGKLVFVTLSDVTGSIQLLIQESNRSDQAAKVLEALDLGDWIGAEGEVITSRRGELSLDVTELWLLSKSLRPLPDKWHGLTDTDARYRQREVDLLANPESRKVFDIRFKAIAALRALMQEEDFVEVETPILQPQAGGALARPFFTHGNALDIELSLRIAPELYLKRLVVGGYERVFEIARNFRNEGVDTRHSPEFTALEAYRAFGDYNDGMDLVERMVVEAAKASTGKLTFTIGERELDLTPSWPRRQLLDWVEELVGQRLHPNDPVEKVRGVCKEFDVDFLPEWGSGKLIFEIYDTILLPTITNPVFVCGFPVEVSPLARHTAEDPTLADRFELCIDAKEFANGYSELNIPEEQVERFSGEAAAAAKGDEEAHPADLAFVRALEFGLPPTSGIGLGVDRLIMLLSEVEAIRDVILFPMMRPEATH</sequence>
<dbReference type="Pfam" id="PF01336">
    <property type="entry name" value="tRNA_anti-codon"/>
    <property type="match status" value="1"/>
</dbReference>
<dbReference type="GO" id="GO:0000049">
    <property type="term" value="F:tRNA binding"/>
    <property type="evidence" value="ECO:0007669"/>
    <property type="project" value="TreeGrafter"/>
</dbReference>
<name>A0A6J7A0F6_9ZZZZ</name>
<reference evidence="10" key="1">
    <citation type="submission" date="2020-05" db="EMBL/GenBank/DDBJ databases">
        <authorList>
            <person name="Chiriac C."/>
            <person name="Salcher M."/>
            <person name="Ghai R."/>
            <person name="Kavagutti S V."/>
        </authorList>
    </citation>
    <scope>NUCLEOTIDE SEQUENCE</scope>
</reference>
<feature type="region of interest" description="Disordered" evidence="8">
    <location>
        <begin position="1"/>
        <end position="25"/>
    </location>
</feature>
<dbReference type="InterPro" id="IPR018149">
    <property type="entry name" value="Lys-tRNA-synth_II_C"/>
</dbReference>
<evidence type="ECO:0000256" key="1">
    <source>
        <dbReference type="ARBA" id="ARBA00013166"/>
    </source>
</evidence>
<dbReference type="InterPro" id="IPR002313">
    <property type="entry name" value="Lys-tRNA-ligase_II"/>
</dbReference>
<dbReference type="HAMAP" id="MF_00252">
    <property type="entry name" value="Lys_tRNA_synth_class2"/>
    <property type="match status" value="1"/>
</dbReference>
<dbReference type="SUPFAM" id="SSF55681">
    <property type="entry name" value="Class II aaRS and biotin synthetases"/>
    <property type="match status" value="1"/>
</dbReference>
<dbReference type="EC" id="6.1.1.6" evidence="1"/>
<dbReference type="PROSITE" id="PS50862">
    <property type="entry name" value="AA_TRNA_LIGASE_II"/>
    <property type="match status" value="1"/>
</dbReference>
<dbReference type="PRINTS" id="PR00982">
    <property type="entry name" value="TRNASYNTHLYS"/>
</dbReference>
<dbReference type="Pfam" id="PF00152">
    <property type="entry name" value="tRNA-synt_2"/>
    <property type="match status" value="1"/>
</dbReference>
<keyword evidence="2" id="KW-0436">Ligase</keyword>
<dbReference type="SUPFAM" id="SSF50249">
    <property type="entry name" value="Nucleic acid-binding proteins"/>
    <property type="match status" value="1"/>
</dbReference>
<dbReference type="EMBL" id="CAFBPM010000001">
    <property type="protein sequence ID" value="CAB5006435.1"/>
    <property type="molecule type" value="Genomic_DNA"/>
</dbReference>
<dbReference type="EMBL" id="CAFBLT010000001">
    <property type="protein sequence ID" value="CAB4874485.1"/>
    <property type="molecule type" value="Genomic_DNA"/>
</dbReference>
<dbReference type="GO" id="GO:0006430">
    <property type="term" value="P:lysyl-tRNA aminoacylation"/>
    <property type="evidence" value="ECO:0007669"/>
    <property type="project" value="InterPro"/>
</dbReference>
<feature type="domain" description="Aminoacyl-transfer RNA synthetases class-II family profile" evidence="9">
    <location>
        <begin position="198"/>
        <end position="508"/>
    </location>
</feature>
<keyword evidence="3" id="KW-0479">Metal-binding</keyword>
<dbReference type="AlphaFoldDB" id="A0A6J7A0F6"/>
<dbReference type="NCBIfam" id="TIGR00499">
    <property type="entry name" value="lysS_bact"/>
    <property type="match status" value="1"/>
</dbReference>
<gene>
    <name evidence="10" type="ORF">UFOPK3164_00767</name>
    <name evidence="11" type="ORF">UFOPK3427_01037</name>
    <name evidence="12" type="ORF">UFOPK4112_00049</name>
</gene>
<dbReference type="InterPro" id="IPR012340">
    <property type="entry name" value="NA-bd_OB-fold"/>
</dbReference>
<evidence type="ECO:0000256" key="8">
    <source>
        <dbReference type="SAM" id="MobiDB-lite"/>
    </source>
</evidence>
<evidence type="ECO:0000259" key="9">
    <source>
        <dbReference type="PROSITE" id="PS50862"/>
    </source>
</evidence>
<evidence type="ECO:0000256" key="2">
    <source>
        <dbReference type="ARBA" id="ARBA00022598"/>
    </source>
</evidence>
<dbReference type="PANTHER" id="PTHR42918:SF15">
    <property type="entry name" value="LYSINE--TRNA LIGASE, CHLOROPLASTIC_MITOCHONDRIAL"/>
    <property type="match status" value="1"/>
</dbReference>
<protein>
    <recommendedName>
        <fullName evidence="1">lysine--tRNA ligase</fullName>
        <ecNumber evidence="1">6.1.1.6</ecNumber>
    </recommendedName>
</protein>
<evidence type="ECO:0000256" key="7">
    <source>
        <dbReference type="ARBA" id="ARBA00048573"/>
    </source>
</evidence>
<organism evidence="10">
    <name type="scientific">freshwater metagenome</name>
    <dbReference type="NCBI Taxonomy" id="449393"/>
    <lineage>
        <taxon>unclassified sequences</taxon>
        <taxon>metagenomes</taxon>
        <taxon>ecological metagenomes</taxon>
    </lineage>
</organism>
<evidence type="ECO:0000256" key="3">
    <source>
        <dbReference type="ARBA" id="ARBA00022723"/>
    </source>
</evidence>
<dbReference type="InterPro" id="IPR004365">
    <property type="entry name" value="NA-bd_OB_tRNA"/>
</dbReference>
<keyword evidence="6" id="KW-0030">Aminoacyl-tRNA synthetase</keyword>
<evidence type="ECO:0000256" key="6">
    <source>
        <dbReference type="ARBA" id="ARBA00023146"/>
    </source>
</evidence>
<dbReference type="CDD" id="cd04322">
    <property type="entry name" value="LysRS_N"/>
    <property type="match status" value="1"/>
</dbReference>
<evidence type="ECO:0000313" key="10">
    <source>
        <dbReference type="EMBL" id="CAB4826059.1"/>
    </source>
</evidence>
<dbReference type="InterPro" id="IPR044136">
    <property type="entry name" value="Lys-tRNA-ligase_II_N"/>
</dbReference>
<accession>A0A6J7A0F6</accession>